<dbReference type="Proteomes" id="UP000317093">
    <property type="component" value="Chromosome"/>
</dbReference>
<gene>
    <name evidence="2" type="ORF">Pan216_41280</name>
</gene>
<evidence type="ECO:0008006" key="4">
    <source>
        <dbReference type="Google" id="ProtNLM"/>
    </source>
</evidence>
<keyword evidence="1" id="KW-0812">Transmembrane</keyword>
<reference evidence="2 3" key="1">
    <citation type="submission" date="2019-02" db="EMBL/GenBank/DDBJ databases">
        <title>Deep-cultivation of Planctomycetes and their phenomic and genomic characterization uncovers novel biology.</title>
        <authorList>
            <person name="Wiegand S."/>
            <person name="Jogler M."/>
            <person name="Boedeker C."/>
            <person name="Pinto D."/>
            <person name="Vollmers J."/>
            <person name="Rivas-Marin E."/>
            <person name="Kohn T."/>
            <person name="Peeters S.H."/>
            <person name="Heuer A."/>
            <person name="Rast P."/>
            <person name="Oberbeckmann S."/>
            <person name="Bunk B."/>
            <person name="Jeske O."/>
            <person name="Meyerdierks A."/>
            <person name="Storesund J.E."/>
            <person name="Kallscheuer N."/>
            <person name="Luecker S."/>
            <person name="Lage O.M."/>
            <person name="Pohl T."/>
            <person name="Merkel B.J."/>
            <person name="Hornburger P."/>
            <person name="Mueller R.-W."/>
            <person name="Bruemmer F."/>
            <person name="Labrenz M."/>
            <person name="Spormann A.M."/>
            <person name="Op den Camp H."/>
            <person name="Overmann J."/>
            <person name="Amann R."/>
            <person name="Jetten M.S.M."/>
            <person name="Mascher T."/>
            <person name="Medema M.H."/>
            <person name="Devos D.P."/>
            <person name="Kaster A.-K."/>
            <person name="Ovreas L."/>
            <person name="Rohde M."/>
            <person name="Galperin M.Y."/>
            <person name="Jogler C."/>
        </authorList>
    </citation>
    <scope>NUCLEOTIDE SEQUENCE [LARGE SCALE GENOMIC DNA]</scope>
    <source>
        <strain evidence="2 3">Pan216</strain>
    </source>
</reference>
<name>A0A518B8F7_9BACT</name>
<keyword evidence="3" id="KW-1185">Reference proteome</keyword>
<keyword evidence="1" id="KW-1133">Transmembrane helix</keyword>
<evidence type="ECO:0000313" key="3">
    <source>
        <dbReference type="Proteomes" id="UP000317093"/>
    </source>
</evidence>
<protein>
    <recommendedName>
        <fullName evidence="4">DUF4352 domain-containing protein</fullName>
    </recommendedName>
</protein>
<feature type="transmembrane region" description="Helical" evidence="1">
    <location>
        <begin position="21"/>
        <end position="41"/>
    </location>
</feature>
<dbReference type="EMBL" id="CP036279">
    <property type="protein sequence ID" value="QDU63250.1"/>
    <property type="molecule type" value="Genomic_DNA"/>
</dbReference>
<evidence type="ECO:0000313" key="2">
    <source>
        <dbReference type="EMBL" id="QDU63250.1"/>
    </source>
</evidence>
<keyword evidence="1" id="KW-0472">Membrane</keyword>
<proteinExistence type="predicted"/>
<sequence>MNALFNRSCFSLDRSRSRCRFGATILCLPHVIIMSLLAVGGCGKQTQPAPRNTDVDPPSTFPLSQPQQEAPALARLNFRWGDATSELIAIVQRLPPEDRLAVGLGALATGVDIYGARVQLTNTGNVPLRIFPQNILIHFGGETTEVYTFPHQLFLRPTILQPNDQVEGVVAYSARMDIGAAIRLGSGEMSYRDPTILVTYD</sequence>
<organism evidence="2 3">
    <name type="scientific">Kolteria novifilia</name>
    <dbReference type="NCBI Taxonomy" id="2527975"/>
    <lineage>
        <taxon>Bacteria</taxon>
        <taxon>Pseudomonadati</taxon>
        <taxon>Planctomycetota</taxon>
        <taxon>Planctomycetia</taxon>
        <taxon>Kolteriales</taxon>
        <taxon>Kolteriaceae</taxon>
        <taxon>Kolteria</taxon>
    </lineage>
</organism>
<dbReference type="KEGG" id="knv:Pan216_41280"/>
<evidence type="ECO:0000256" key="1">
    <source>
        <dbReference type="SAM" id="Phobius"/>
    </source>
</evidence>
<dbReference type="AlphaFoldDB" id="A0A518B8F7"/>
<accession>A0A518B8F7</accession>